<evidence type="ECO:0000313" key="2">
    <source>
        <dbReference type="EMBL" id="KAL0639298.1"/>
    </source>
</evidence>
<name>A0ABR3GTN5_9PEZI</name>
<evidence type="ECO:0000256" key="1">
    <source>
        <dbReference type="SAM" id="MobiDB-lite"/>
    </source>
</evidence>
<dbReference type="Proteomes" id="UP001447188">
    <property type="component" value="Unassembled WGS sequence"/>
</dbReference>
<gene>
    <name evidence="2" type="ORF">Q9L58_001759</name>
</gene>
<reference evidence="2 3" key="1">
    <citation type="submission" date="2024-02" db="EMBL/GenBank/DDBJ databases">
        <title>Discinaceae phylogenomics.</title>
        <authorList>
            <person name="Dirks A.C."/>
            <person name="James T.Y."/>
        </authorList>
    </citation>
    <scope>NUCLEOTIDE SEQUENCE [LARGE SCALE GENOMIC DNA]</scope>
    <source>
        <strain evidence="2 3">ACD0624</strain>
    </source>
</reference>
<sequence>MYARKESPEIFEVGRAASGEPRVTPLTLSDGLNFPGSDNSQKDLSIRPEDFERKSVIGDPDPSFHRSLNSPVKDYLDQVVLEQVGSFRVHHLRNDSLGELPRISTVEECPSPPPPLSSGAHSPRTELHFSSSSGISLSTGSPPSRLETNPPGLPMASSAAGGSGDMTTSTVFLPGEHGRRKHSRTGARSHGNRNISVPLQISTQAEPQSKVITGVRVTPEGPPATPESPFAYISREQTRLKGVPQNSPSPMITLLSAMKPKVSGGGRKPVPPGKGNIHQILPVPALGATAAVCFVYAYGNLLHISQLDSCLGHGGQPGSLGSMVIDNENMLSKIPSGLGSVQIPSSLGSMIADNQDLMTTLPPHMARDMSVDSLSLQSMRRIIERDSRRFLSNS</sequence>
<accession>A0ABR3GTN5</accession>
<keyword evidence="3" id="KW-1185">Reference proteome</keyword>
<protein>
    <submittedName>
        <fullName evidence="2">Uncharacterized protein</fullName>
    </submittedName>
</protein>
<dbReference type="EMBL" id="JBBBZM010000013">
    <property type="protein sequence ID" value="KAL0639298.1"/>
    <property type="molecule type" value="Genomic_DNA"/>
</dbReference>
<evidence type="ECO:0000313" key="3">
    <source>
        <dbReference type="Proteomes" id="UP001447188"/>
    </source>
</evidence>
<proteinExistence type="predicted"/>
<feature type="compositionally biased region" description="Basic residues" evidence="1">
    <location>
        <begin position="178"/>
        <end position="191"/>
    </location>
</feature>
<feature type="region of interest" description="Disordered" evidence="1">
    <location>
        <begin position="1"/>
        <end position="46"/>
    </location>
</feature>
<comment type="caution">
    <text evidence="2">The sequence shown here is derived from an EMBL/GenBank/DDBJ whole genome shotgun (WGS) entry which is preliminary data.</text>
</comment>
<feature type="region of interest" description="Disordered" evidence="1">
    <location>
        <begin position="104"/>
        <end position="194"/>
    </location>
</feature>
<organism evidence="2 3">
    <name type="scientific">Discina gigas</name>
    <dbReference type="NCBI Taxonomy" id="1032678"/>
    <lineage>
        <taxon>Eukaryota</taxon>
        <taxon>Fungi</taxon>
        <taxon>Dikarya</taxon>
        <taxon>Ascomycota</taxon>
        <taxon>Pezizomycotina</taxon>
        <taxon>Pezizomycetes</taxon>
        <taxon>Pezizales</taxon>
        <taxon>Discinaceae</taxon>
        <taxon>Discina</taxon>
    </lineage>
</organism>
<feature type="compositionally biased region" description="Low complexity" evidence="1">
    <location>
        <begin position="130"/>
        <end position="144"/>
    </location>
</feature>